<dbReference type="SUPFAM" id="SSF56300">
    <property type="entry name" value="Metallo-dependent phosphatases"/>
    <property type="match status" value="1"/>
</dbReference>
<evidence type="ECO:0000256" key="3">
    <source>
        <dbReference type="ARBA" id="ARBA00023004"/>
    </source>
</evidence>
<evidence type="ECO:0000256" key="1">
    <source>
        <dbReference type="ARBA" id="ARBA00022723"/>
    </source>
</evidence>
<keyword evidence="7" id="KW-1185">Reference proteome</keyword>
<protein>
    <submittedName>
        <fullName evidence="6">Phosphodiesterase</fullName>
    </submittedName>
</protein>
<organism evidence="6 7">
    <name type="scientific">Thioclava nitratireducens</name>
    <dbReference type="NCBI Taxonomy" id="1915078"/>
    <lineage>
        <taxon>Bacteria</taxon>
        <taxon>Pseudomonadati</taxon>
        <taxon>Pseudomonadota</taxon>
        <taxon>Alphaproteobacteria</taxon>
        <taxon>Rhodobacterales</taxon>
        <taxon>Paracoccaceae</taxon>
        <taxon>Thioclava</taxon>
    </lineage>
</organism>
<comment type="similarity">
    <text evidence="4">Belongs to the cyclic nucleotide phosphodiesterase class-III family.</text>
</comment>
<dbReference type="RefSeq" id="WP_075775933.1">
    <property type="nucleotide sequence ID" value="NZ_CP019437.1"/>
</dbReference>
<dbReference type="Gene3D" id="3.60.21.10">
    <property type="match status" value="1"/>
</dbReference>
<reference evidence="6 7" key="1">
    <citation type="submission" date="2017-01" db="EMBL/GenBank/DDBJ databases">
        <title>The complete genome sequence of a sulfur-oxidizing marine bacterium Thioclava sp. 25B10_4T.</title>
        <authorList>
            <person name="Liu Y."/>
            <person name="Lai Q."/>
            <person name="Shao Z."/>
        </authorList>
    </citation>
    <scope>NUCLEOTIDE SEQUENCE [LARGE SCALE GENOMIC DNA]</scope>
    <source>
        <strain evidence="6 7">25B10_4</strain>
    </source>
</reference>
<dbReference type="PANTHER" id="PTHR42988">
    <property type="entry name" value="PHOSPHOHYDROLASE"/>
    <property type="match status" value="1"/>
</dbReference>
<evidence type="ECO:0000313" key="7">
    <source>
        <dbReference type="Proteomes" id="UP000185622"/>
    </source>
</evidence>
<accession>A0ABM6IEB8</accession>
<evidence type="ECO:0000256" key="2">
    <source>
        <dbReference type="ARBA" id="ARBA00022801"/>
    </source>
</evidence>
<dbReference type="InterPro" id="IPR050884">
    <property type="entry name" value="CNP_phosphodiesterase-III"/>
</dbReference>
<sequence length="261" mass="29002">MTRIVHLSDLHFGRSLPELEMPLLTALNQLEPDLTVISGDFTQRARRGQFMQARMFLEQIESETLSVPGNHDTPLDNIVLRMLKPFGRYKSAINHDLEPVYETDGFKVVGVNTVNRFAWQRGKVPDRTISRLCQEFEEAGERLRVAVMHHPLEHGPEVDKALMEGAGDALQGMSECGADLVLSGHLHTGLVAPFSAVPGILFVQAGTGLSSRLRGEPNTFNVIEGGRDALSITLYGARDMSFEPIENERFIRAPDGTWIRA</sequence>
<dbReference type="EMBL" id="CP019437">
    <property type="protein sequence ID" value="AQS47015.1"/>
    <property type="molecule type" value="Genomic_DNA"/>
</dbReference>
<dbReference type="Proteomes" id="UP000185622">
    <property type="component" value="Chromosome"/>
</dbReference>
<keyword evidence="3" id="KW-0408">Iron</keyword>
<dbReference type="InterPro" id="IPR029052">
    <property type="entry name" value="Metallo-depent_PP-like"/>
</dbReference>
<dbReference type="Pfam" id="PF00149">
    <property type="entry name" value="Metallophos"/>
    <property type="match status" value="1"/>
</dbReference>
<keyword evidence="1" id="KW-0479">Metal-binding</keyword>
<evidence type="ECO:0000259" key="5">
    <source>
        <dbReference type="Pfam" id="PF00149"/>
    </source>
</evidence>
<proteinExistence type="inferred from homology"/>
<dbReference type="CDD" id="cd07400">
    <property type="entry name" value="MPP_1"/>
    <property type="match status" value="1"/>
</dbReference>
<name>A0ABM6IEB8_9RHOB</name>
<dbReference type="InterPro" id="IPR004843">
    <property type="entry name" value="Calcineurin-like_PHP"/>
</dbReference>
<feature type="domain" description="Calcineurin-like phosphoesterase" evidence="5">
    <location>
        <begin position="3"/>
        <end position="188"/>
    </location>
</feature>
<evidence type="ECO:0000313" key="6">
    <source>
        <dbReference type="EMBL" id="AQS47015.1"/>
    </source>
</evidence>
<dbReference type="PANTHER" id="PTHR42988:SF2">
    <property type="entry name" value="CYCLIC NUCLEOTIDE PHOSPHODIESTERASE CBUA0032-RELATED"/>
    <property type="match status" value="1"/>
</dbReference>
<gene>
    <name evidence="6" type="ORF">BMG03_03795</name>
</gene>
<evidence type="ECO:0000256" key="4">
    <source>
        <dbReference type="ARBA" id="ARBA00025742"/>
    </source>
</evidence>
<keyword evidence="2" id="KW-0378">Hydrolase</keyword>